<reference evidence="1 2" key="1">
    <citation type="journal article" date="2020" name="Mol. Plant">
        <title>The Chromosome-Based Rubber Tree Genome Provides New Insights into Spurge Genome Evolution and Rubber Biosynthesis.</title>
        <authorList>
            <person name="Liu J."/>
            <person name="Shi C."/>
            <person name="Shi C.C."/>
            <person name="Li W."/>
            <person name="Zhang Q.J."/>
            <person name="Zhang Y."/>
            <person name="Li K."/>
            <person name="Lu H.F."/>
            <person name="Shi C."/>
            <person name="Zhu S.T."/>
            <person name="Xiao Z.Y."/>
            <person name="Nan H."/>
            <person name="Yue Y."/>
            <person name="Zhu X.G."/>
            <person name="Wu Y."/>
            <person name="Hong X.N."/>
            <person name="Fan G.Y."/>
            <person name="Tong Y."/>
            <person name="Zhang D."/>
            <person name="Mao C.L."/>
            <person name="Liu Y.L."/>
            <person name="Hao S.J."/>
            <person name="Liu W.Q."/>
            <person name="Lv M.Q."/>
            <person name="Zhang H.B."/>
            <person name="Liu Y."/>
            <person name="Hu-Tang G.R."/>
            <person name="Wang J.P."/>
            <person name="Wang J.H."/>
            <person name="Sun Y.H."/>
            <person name="Ni S.B."/>
            <person name="Chen W.B."/>
            <person name="Zhang X.C."/>
            <person name="Jiao Y.N."/>
            <person name="Eichler E.E."/>
            <person name="Li G.H."/>
            <person name="Liu X."/>
            <person name="Gao L.Z."/>
        </authorList>
    </citation>
    <scope>NUCLEOTIDE SEQUENCE [LARGE SCALE GENOMIC DNA]</scope>
    <source>
        <strain evidence="2">cv. GT1</strain>
        <tissue evidence="1">Leaf</tissue>
    </source>
</reference>
<keyword evidence="2" id="KW-1185">Reference proteome</keyword>
<dbReference type="PANTHER" id="PTHR43675">
    <property type="entry name" value="ARSENITE METHYLTRANSFERASE"/>
    <property type="match status" value="1"/>
</dbReference>
<sequence>MSNMRVAVVGGGIKGLASAHVLAKSGVEATYPNVEFFASLGVEMEISEMSFSVSLDEGDSYEWVSRNSFSSLFAQKKNVINPYFWKLVREINKFKDDVFSFLELFESNPDIDRPESLGNFINSRGCIVSCKDGSPEMYSGCIIAVRAPVALKLLGKHATFDERRVLGAFHYKHRAGGVYGSVEHTMVLIANRDASKSVLKLDNRRGWWTLLLFTAGISLAKFFFRHLQRKNSPAQARRNISYHYDLTENEDLKAAQLRKISLLIEKARIDEKNEVLENGCCWGSLAIEVFKQIGCKYTGITLSEEQLKFAETKVKQAGLQKYCAVWSM</sequence>
<dbReference type="Proteomes" id="UP000467840">
    <property type="component" value="Chromosome 15"/>
</dbReference>
<name>A0A6A6MJV0_HEVBR</name>
<evidence type="ECO:0008006" key="3">
    <source>
        <dbReference type="Google" id="ProtNLM"/>
    </source>
</evidence>
<dbReference type="InterPro" id="IPR026669">
    <property type="entry name" value="Arsenite_MeTrfase-like"/>
</dbReference>
<dbReference type="InterPro" id="IPR036188">
    <property type="entry name" value="FAD/NAD-bd_sf"/>
</dbReference>
<dbReference type="Pfam" id="PF02353">
    <property type="entry name" value="CMAS"/>
    <property type="match status" value="1"/>
</dbReference>
<dbReference type="AlphaFoldDB" id="A0A6A6MJV0"/>
<dbReference type="Gene3D" id="3.40.50.150">
    <property type="entry name" value="Vaccinia Virus protein VP39"/>
    <property type="match status" value="1"/>
</dbReference>
<organism evidence="1 2">
    <name type="scientific">Hevea brasiliensis</name>
    <name type="common">Para rubber tree</name>
    <name type="synonym">Siphonia brasiliensis</name>
    <dbReference type="NCBI Taxonomy" id="3981"/>
    <lineage>
        <taxon>Eukaryota</taxon>
        <taxon>Viridiplantae</taxon>
        <taxon>Streptophyta</taxon>
        <taxon>Embryophyta</taxon>
        <taxon>Tracheophyta</taxon>
        <taxon>Spermatophyta</taxon>
        <taxon>Magnoliopsida</taxon>
        <taxon>eudicotyledons</taxon>
        <taxon>Gunneridae</taxon>
        <taxon>Pentapetalae</taxon>
        <taxon>rosids</taxon>
        <taxon>fabids</taxon>
        <taxon>Malpighiales</taxon>
        <taxon>Euphorbiaceae</taxon>
        <taxon>Crotonoideae</taxon>
        <taxon>Micrandreae</taxon>
        <taxon>Hevea</taxon>
    </lineage>
</organism>
<protein>
    <recommendedName>
        <fullName evidence="3">Cyclopropane-fatty-acyl-phospholipid synthase</fullName>
    </recommendedName>
</protein>
<gene>
    <name evidence="1" type="ORF">GH714_021644</name>
</gene>
<evidence type="ECO:0000313" key="2">
    <source>
        <dbReference type="Proteomes" id="UP000467840"/>
    </source>
</evidence>
<dbReference type="GO" id="GO:0008168">
    <property type="term" value="F:methyltransferase activity"/>
    <property type="evidence" value="ECO:0007669"/>
    <property type="project" value="TreeGrafter"/>
</dbReference>
<dbReference type="Gene3D" id="3.50.50.60">
    <property type="entry name" value="FAD/NAD(P)-binding domain"/>
    <property type="match status" value="1"/>
</dbReference>
<evidence type="ECO:0000313" key="1">
    <source>
        <dbReference type="EMBL" id="KAF2314032.1"/>
    </source>
</evidence>
<dbReference type="SUPFAM" id="SSF51905">
    <property type="entry name" value="FAD/NAD(P)-binding domain"/>
    <property type="match status" value="1"/>
</dbReference>
<accession>A0A6A6MJV0</accession>
<proteinExistence type="predicted"/>
<dbReference type="EMBL" id="JAAGAX010000005">
    <property type="protein sequence ID" value="KAF2314032.1"/>
    <property type="molecule type" value="Genomic_DNA"/>
</dbReference>
<dbReference type="SUPFAM" id="SSF53335">
    <property type="entry name" value="S-adenosyl-L-methionine-dependent methyltransferases"/>
    <property type="match status" value="1"/>
</dbReference>
<comment type="caution">
    <text evidence="1">The sequence shown here is derived from an EMBL/GenBank/DDBJ whole genome shotgun (WGS) entry which is preliminary data.</text>
</comment>
<dbReference type="PANTHER" id="PTHR43675:SF30">
    <property type="entry name" value="CYCLOPROPANE-FATTY-ACYL-PHOSPHOLIPID SYNTHASE"/>
    <property type="match status" value="1"/>
</dbReference>
<dbReference type="InterPro" id="IPR029063">
    <property type="entry name" value="SAM-dependent_MTases_sf"/>
</dbReference>